<sequence>MNITLKESLAARGLALSPWTGFYVLQSLLINLALGYPFSLLYTVAFACVLHLLWRAAPRAQKVLLAAVSLIAAFYYPFAQAYGAPNFNTLLALHSTNVEESTEILTIFPWYSYFIAVFIFVLGVIAFRRKHEEKRAWSKIELLCLAFCIGVAFVRPVQEIAWDGVFRISKIGYPVVRFAHDVVTSNRQVLDEQARLAQFANQKDTWNVVAVKPKYHTYVVVIGESARRDALGAFGGHWDNTPFASHVNGTLFTDYISASGSTQKSLGLTLNRVVDGKPQYQDNFVTLANRAGFQTWWFSNQGQIGQYDTAIASIAKRADEAHFLKSGDFEADKNTRDEDLLKMTAQVLSTPRTQPQMIVLHLMGSHPQACDRTQGKYDVFVQSKETSCYLYSMTQTDDLLSKLYEQLRHTGESFSMVYFSDHGLAFKERGKEVQYLAHDDKFQQNFQVPFMVLSSDDKTHRVIKARRSANDFLRFFSQWTGIQAKEIASPYRFISEQKASPVYITNFQLQKVDFNHLGTDPFSTKSR</sequence>
<comment type="subcellular location">
    <subcellularLocation>
        <location evidence="1">Cell membrane</location>
        <topology evidence="1">Multi-pass membrane protein</topology>
    </subcellularLocation>
</comment>
<evidence type="ECO:0000256" key="3">
    <source>
        <dbReference type="ARBA" id="ARBA00022679"/>
    </source>
</evidence>
<evidence type="ECO:0000256" key="2">
    <source>
        <dbReference type="ARBA" id="ARBA00022475"/>
    </source>
</evidence>
<evidence type="ECO:0000313" key="11">
    <source>
        <dbReference type="Proteomes" id="UP000069162"/>
    </source>
</evidence>
<evidence type="ECO:0000256" key="5">
    <source>
        <dbReference type="ARBA" id="ARBA00022989"/>
    </source>
</evidence>
<protein>
    <submittedName>
        <fullName evidence="10">Phosphoethanolamine transferase</fullName>
    </submittedName>
</protein>
<dbReference type="InterPro" id="IPR000917">
    <property type="entry name" value="Sulfatase_N"/>
</dbReference>
<feature type="domain" description="Sulfatase N-terminal" evidence="9">
    <location>
        <begin position="217"/>
        <end position="482"/>
    </location>
</feature>
<feature type="transmembrane region" description="Helical" evidence="8">
    <location>
        <begin position="104"/>
        <end position="127"/>
    </location>
</feature>
<reference evidence="11" key="1">
    <citation type="submission" date="2015-10" db="EMBL/GenBank/DDBJ databases">
        <title>Complete Genome Sequencing of Klebsiella sp. strain G5.</title>
        <authorList>
            <person name="Chan K.-G."/>
            <person name="Chen J.-W."/>
        </authorList>
    </citation>
    <scope>NUCLEOTIDE SEQUENCE [LARGE SCALE GENOMIC DNA]</scope>
    <source>
        <strain evidence="11">G5</strain>
    </source>
</reference>
<dbReference type="PANTHER" id="PTHR30443">
    <property type="entry name" value="INNER MEMBRANE PROTEIN"/>
    <property type="match status" value="1"/>
</dbReference>
<dbReference type="CDD" id="cd16017">
    <property type="entry name" value="LptA"/>
    <property type="match status" value="1"/>
</dbReference>
<dbReference type="InterPro" id="IPR058130">
    <property type="entry name" value="PEA_transf_C"/>
</dbReference>
<dbReference type="Pfam" id="PF00884">
    <property type="entry name" value="Sulfatase"/>
    <property type="match status" value="1"/>
</dbReference>
<keyword evidence="6 8" id="KW-0472">Membrane</keyword>
<dbReference type="OrthoDB" id="9786870at2"/>
<evidence type="ECO:0000256" key="7">
    <source>
        <dbReference type="ARBA" id="ARBA00038481"/>
    </source>
</evidence>
<gene>
    <name evidence="10" type="ORF">AO703_07280</name>
</gene>
<dbReference type="PANTHER" id="PTHR30443:SF4">
    <property type="entry name" value="PHOSPHOETHANOLAMINE TRANSFERASE OPGE-RELATED"/>
    <property type="match status" value="1"/>
</dbReference>
<evidence type="ECO:0000256" key="1">
    <source>
        <dbReference type="ARBA" id="ARBA00004651"/>
    </source>
</evidence>
<dbReference type="Proteomes" id="UP000069162">
    <property type="component" value="Chromosome"/>
</dbReference>
<evidence type="ECO:0000259" key="9">
    <source>
        <dbReference type="Pfam" id="PF00884"/>
    </source>
</evidence>
<comment type="similarity">
    <text evidence="7">Belongs to the phosphoethanolamine transferase family.</text>
</comment>
<evidence type="ECO:0000256" key="8">
    <source>
        <dbReference type="SAM" id="Phobius"/>
    </source>
</evidence>
<keyword evidence="3 10" id="KW-0808">Transferase</keyword>
<dbReference type="InterPro" id="IPR017850">
    <property type="entry name" value="Alkaline_phosphatase_core_sf"/>
</dbReference>
<feature type="transmembrane region" description="Helical" evidence="8">
    <location>
        <begin position="28"/>
        <end position="54"/>
    </location>
</feature>
<keyword evidence="4 8" id="KW-0812">Transmembrane</keyword>
<dbReference type="SUPFAM" id="SSF53649">
    <property type="entry name" value="Alkaline phosphatase-like"/>
    <property type="match status" value="1"/>
</dbReference>
<dbReference type="Gene3D" id="3.40.720.10">
    <property type="entry name" value="Alkaline Phosphatase, subunit A"/>
    <property type="match status" value="1"/>
</dbReference>
<dbReference type="InterPro" id="IPR040423">
    <property type="entry name" value="PEA_transferase"/>
</dbReference>
<dbReference type="RefSeq" id="WP_062740734.1">
    <property type="nucleotide sequence ID" value="NZ_CP012871.1"/>
</dbReference>
<keyword evidence="2" id="KW-1003">Cell membrane</keyword>
<proteinExistence type="inferred from homology"/>
<dbReference type="KEGG" id="kle:AO703_07280"/>
<evidence type="ECO:0000256" key="4">
    <source>
        <dbReference type="ARBA" id="ARBA00022692"/>
    </source>
</evidence>
<feature type="transmembrane region" description="Helical" evidence="8">
    <location>
        <begin position="139"/>
        <end position="157"/>
    </location>
</feature>
<name>A0A806X4D8_9ENTR</name>
<dbReference type="GO" id="GO:0005886">
    <property type="term" value="C:plasma membrane"/>
    <property type="evidence" value="ECO:0007669"/>
    <property type="project" value="UniProtKB-SubCell"/>
</dbReference>
<feature type="transmembrane region" description="Helical" evidence="8">
    <location>
        <begin position="63"/>
        <end position="84"/>
    </location>
</feature>
<evidence type="ECO:0000313" key="10">
    <source>
        <dbReference type="EMBL" id="ALR76105.1"/>
    </source>
</evidence>
<dbReference type="AlphaFoldDB" id="A0A806X4D8"/>
<evidence type="ECO:0000256" key="6">
    <source>
        <dbReference type="ARBA" id="ARBA00023136"/>
    </source>
</evidence>
<dbReference type="GO" id="GO:0016776">
    <property type="term" value="F:phosphotransferase activity, phosphate group as acceptor"/>
    <property type="evidence" value="ECO:0007669"/>
    <property type="project" value="TreeGrafter"/>
</dbReference>
<keyword evidence="5 8" id="KW-1133">Transmembrane helix</keyword>
<dbReference type="GO" id="GO:0009244">
    <property type="term" value="P:lipopolysaccharide core region biosynthetic process"/>
    <property type="evidence" value="ECO:0007669"/>
    <property type="project" value="TreeGrafter"/>
</dbReference>
<dbReference type="EMBL" id="CP012871">
    <property type="protein sequence ID" value="ALR76105.1"/>
    <property type="molecule type" value="Genomic_DNA"/>
</dbReference>
<accession>A0A806X4D8</accession>
<organism evidence="10 11">
    <name type="scientific">[Enterobacter] lignolyticus</name>
    <dbReference type="NCBI Taxonomy" id="1334193"/>
    <lineage>
        <taxon>Bacteria</taxon>
        <taxon>Pseudomonadati</taxon>
        <taxon>Pseudomonadota</taxon>
        <taxon>Gammaproteobacteria</taxon>
        <taxon>Enterobacterales</taxon>
        <taxon>Enterobacteriaceae</taxon>
        <taxon>Pluralibacter</taxon>
    </lineage>
</organism>